<dbReference type="Proteomes" id="UP000242180">
    <property type="component" value="Unassembled WGS sequence"/>
</dbReference>
<dbReference type="GO" id="GO:0031097">
    <property type="term" value="C:medial cortex"/>
    <property type="evidence" value="ECO:0007669"/>
    <property type="project" value="TreeGrafter"/>
</dbReference>
<dbReference type="PANTHER" id="PTHR47174">
    <property type="entry name" value="BRIDGING INTEGRATOR 3"/>
    <property type="match status" value="1"/>
</dbReference>
<evidence type="ECO:0000313" key="4">
    <source>
        <dbReference type="Proteomes" id="UP000242180"/>
    </source>
</evidence>
<feature type="compositionally biased region" description="Polar residues" evidence="1">
    <location>
        <begin position="304"/>
        <end position="314"/>
    </location>
</feature>
<dbReference type="Gene3D" id="1.20.1270.60">
    <property type="entry name" value="Arfaptin homology (AH) domain/BAR domain"/>
    <property type="match status" value="1"/>
</dbReference>
<dbReference type="InterPro" id="IPR046982">
    <property type="entry name" value="BIN3/RVS161-like"/>
</dbReference>
<accession>A0A1X2HDU4</accession>
<dbReference type="InParanoid" id="A0A1X2HDU4"/>
<comment type="caution">
    <text evidence="3">The sequence shown here is derived from an EMBL/GenBank/DDBJ whole genome shotgun (WGS) entry which is preliminary data.</text>
</comment>
<dbReference type="SUPFAM" id="SSF103657">
    <property type="entry name" value="BAR/IMD domain-like"/>
    <property type="match status" value="1"/>
</dbReference>
<dbReference type="AlphaFoldDB" id="A0A1X2HDU4"/>
<feature type="region of interest" description="Disordered" evidence="1">
    <location>
        <begin position="266"/>
        <end position="357"/>
    </location>
</feature>
<keyword evidence="4" id="KW-1185">Reference proteome</keyword>
<reference evidence="3 4" key="1">
    <citation type="submission" date="2016-07" db="EMBL/GenBank/DDBJ databases">
        <title>Pervasive Adenine N6-methylation of Active Genes in Fungi.</title>
        <authorList>
            <consortium name="DOE Joint Genome Institute"/>
            <person name="Mondo S.J."/>
            <person name="Dannebaum R.O."/>
            <person name="Kuo R.C."/>
            <person name="Labutti K."/>
            <person name="Haridas S."/>
            <person name="Kuo A."/>
            <person name="Salamov A."/>
            <person name="Ahrendt S.R."/>
            <person name="Lipzen A."/>
            <person name="Sullivan W."/>
            <person name="Andreopoulos W.B."/>
            <person name="Clum A."/>
            <person name="Lindquist E."/>
            <person name="Daum C."/>
            <person name="Ramamoorthy G.K."/>
            <person name="Gryganskyi A."/>
            <person name="Culley D."/>
            <person name="Magnuson J.K."/>
            <person name="James T.Y."/>
            <person name="O'Malley M.A."/>
            <person name="Stajich J.E."/>
            <person name="Spatafora J.W."/>
            <person name="Visel A."/>
            <person name="Grigoriev I.V."/>
        </authorList>
    </citation>
    <scope>NUCLEOTIDE SEQUENCE [LARGE SCALE GENOMIC DNA]</scope>
    <source>
        <strain evidence="3 4">NRRL 2496</strain>
    </source>
</reference>
<sequence>MSWKGFSKAISRLPHQVLSKAGKADVSTDPEYEQLQTRYNEVLHDTNQLTKDVYTYKNAMKALLEGQTLMGRSFNEVFDPSGEKSTESTNETSSRSYANTGFYAEAMQQAQQELLPAIEILDNRVLQPLQEIQGIQKNISKTLGKRERKKLDFDRFSHAMQKLADMGDSQPTAVHKAQVQLQQATEEYASVDQMVKEELPRFFALQGMLMRLVLREIYVFQRSISETLFTRTVQIASTVLDQQQQKDVRKSYDETLTQLESLRVCDRNSSKKSSSSTVDVPGSKDPVEPNLAPCDANPFVTAAPRNSNTISLSGNEPADDTVDSDYAPSAPPLSEAPLPSTSPCSSPAYDGERHKES</sequence>
<dbReference type="GO" id="GO:1990528">
    <property type="term" value="C:Rvs161p-Rvs167p complex"/>
    <property type="evidence" value="ECO:0007669"/>
    <property type="project" value="TreeGrafter"/>
</dbReference>
<dbReference type="InterPro" id="IPR004148">
    <property type="entry name" value="BAR_dom"/>
</dbReference>
<dbReference type="PROSITE" id="PS51021">
    <property type="entry name" value="BAR"/>
    <property type="match status" value="1"/>
</dbReference>
<dbReference type="EMBL" id="MCGN01000005">
    <property type="protein sequence ID" value="ORY96969.1"/>
    <property type="molecule type" value="Genomic_DNA"/>
</dbReference>
<dbReference type="GO" id="GO:0006897">
    <property type="term" value="P:endocytosis"/>
    <property type="evidence" value="ECO:0007669"/>
    <property type="project" value="InterPro"/>
</dbReference>
<dbReference type="OrthoDB" id="2247271at2759"/>
<organism evidence="3 4">
    <name type="scientific">Syncephalastrum racemosum</name>
    <name type="common">Filamentous fungus</name>
    <dbReference type="NCBI Taxonomy" id="13706"/>
    <lineage>
        <taxon>Eukaryota</taxon>
        <taxon>Fungi</taxon>
        <taxon>Fungi incertae sedis</taxon>
        <taxon>Mucoromycota</taxon>
        <taxon>Mucoromycotina</taxon>
        <taxon>Mucoromycetes</taxon>
        <taxon>Mucorales</taxon>
        <taxon>Syncephalastraceae</taxon>
        <taxon>Syncephalastrum</taxon>
    </lineage>
</organism>
<gene>
    <name evidence="3" type="ORF">BCR43DRAFT_294950</name>
</gene>
<feature type="domain" description="BAR" evidence="2">
    <location>
        <begin position="17"/>
        <end position="252"/>
    </location>
</feature>
<dbReference type="InterPro" id="IPR027267">
    <property type="entry name" value="AH/BAR_dom_sf"/>
</dbReference>
<dbReference type="GO" id="GO:0097320">
    <property type="term" value="P:plasma membrane tubulation"/>
    <property type="evidence" value="ECO:0007669"/>
    <property type="project" value="TreeGrafter"/>
</dbReference>
<dbReference type="PANTHER" id="PTHR47174:SF1">
    <property type="entry name" value="REDUCED VIABILITY UPON STARVATION PROTEIN 167"/>
    <property type="match status" value="1"/>
</dbReference>
<name>A0A1X2HDU4_SYNRA</name>
<evidence type="ECO:0000259" key="2">
    <source>
        <dbReference type="PROSITE" id="PS51021"/>
    </source>
</evidence>
<feature type="compositionally biased region" description="Low complexity" evidence="1">
    <location>
        <begin position="332"/>
        <end position="343"/>
    </location>
</feature>
<dbReference type="Pfam" id="PF03114">
    <property type="entry name" value="BAR"/>
    <property type="match status" value="1"/>
</dbReference>
<dbReference type="GO" id="GO:0051666">
    <property type="term" value="P:actin cortical patch localization"/>
    <property type="evidence" value="ECO:0007669"/>
    <property type="project" value="InterPro"/>
</dbReference>
<evidence type="ECO:0000313" key="3">
    <source>
        <dbReference type="EMBL" id="ORY96969.1"/>
    </source>
</evidence>
<dbReference type="GO" id="GO:0008289">
    <property type="term" value="F:lipid binding"/>
    <property type="evidence" value="ECO:0007669"/>
    <property type="project" value="TreeGrafter"/>
</dbReference>
<dbReference type="GO" id="GO:0015629">
    <property type="term" value="C:actin cytoskeleton"/>
    <property type="evidence" value="ECO:0007669"/>
    <property type="project" value="TreeGrafter"/>
</dbReference>
<feature type="region of interest" description="Disordered" evidence="1">
    <location>
        <begin position="75"/>
        <end position="94"/>
    </location>
</feature>
<dbReference type="STRING" id="13706.A0A1X2HDU4"/>
<evidence type="ECO:0000256" key="1">
    <source>
        <dbReference type="SAM" id="MobiDB-lite"/>
    </source>
</evidence>
<proteinExistence type="predicted"/>
<dbReference type="SMART" id="SM00721">
    <property type="entry name" value="BAR"/>
    <property type="match status" value="1"/>
</dbReference>
<dbReference type="GO" id="GO:0043332">
    <property type="term" value="C:mating projection tip"/>
    <property type="evidence" value="ECO:0007669"/>
    <property type="project" value="TreeGrafter"/>
</dbReference>
<protein>
    <recommendedName>
        <fullName evidence="2">BAR domain-containing protein</fullName>
    </recommendedName>
</protein>